<dbReference type="PROSITE" id="PS50106">
    <property type="entry name" value="PDZ"/>
    <property type="match status" value="1"/>
</dbReference>
<dbReference type="Gene3D" id="2.30.29.30">
    <property type="entry name" value="Pleckstrin-homology domain (PH domain)/Phosphotyrosine-binding domain (PTB)"/>
    <property type="match status" value="1"/>
</dbReference>
<dbReference type="InParanoid" id="A0A1S3JHN7"/>
<dbReference type="Pfam" id="PF00595">
    <property type="entry name" value="PDZ"/>
    <property type="match status" value="1"/>
</dbReference>
<dbReference type="InterPro" id="IPR015482">
    <property type="entry name" value="Syntrophin"/>
</dbReference>
<evidence type="ECO:0000256" key="6">
    <source>
        <dbReference type="ARBA" id="ARBA00022553"/>
    </source>
</evidence>
<evidence type="ECO:0000256" key="10">
    <source>
        <dbReference type="ARBA" id="ARBA00022949"/>
    </source>
</evidence>
<keyword evidence="11" id="KW-0472">Membrane</keyword>
<dbReference type="GO" id="GO:0005198">
    <property type="term" value="F:structural molecule activity"/>
    <property type="evidence" value="ECO:0007669"/>
    <property type="project" value="InterPro"/>
</dbReference>
<dbReference type="CDD" id="cd06801">
    <property type="entry name" value="PDZ_syntrophin-like"/>
    <property type="match status" value="1"/>
</dbReference>
<proteinExistence type="inferred from homology"/>
<dbReference type="SMART" id="SM00233">
    <property type="entry name" value="PH"/>
    <property type="match status" value="2"/>
</dbReference>
<keyword evidence="5" id="KW-0963">Cytoplasm</keyword>
<comment type="subcellular location">
    <subcellularLocation>
        <location evidence="3">Cell junction</location>
    </subcellularLocation>
    <subcellularLocation>
        <location evidence="2">Cytoplasm</location>
        <location evidence="2">Cytoskeleton</location>
    </subcellularLocation>
    <subcellularLocation>
        <location evidence="1">Endomembrane system</location>
        <topology evidence="1">Peripheral membrane protein</topology>
    </subcellularLocation>
</comment>
<evidence type="ECO:0000256" key="13">
    <source>
        <dbReference type="ARBA" id="ARBA00023212"/>
    </source>
</evidence>
<keyword evidence="10" id="KW-0965">Cell junction</keyword>
<dbReference type="GO" id="GO:0070161">
    <property type="term" value="C:anchoring junction"/>
    <property type="evidence" value="ECO:0007669"/>
    <property type="project" value="UniProtKB-SubCell"/>
</dbReference>
<dbReference type="Pfam" id="PF18012">
    <property type="entry name" value="PH_17"/>
    <property type="match status" value="1"/>
</dbReference>
<evidence type="ECO:0000256" key="11">
    <source>
        <dbReference type="ARBA" id="ARBA00023136"/>
    </source>
</evidence>
<keyword evidence="6" id="KW-0597">Phosphoprotein</keyword>
<dbReference type="InterPro" id="IPR036034">
    <property type="entry name" value="PDZ_sf"/>
</dbReference>
<evidence type="ECO:0000256" key="7">
    <source>
        <dbReference type="ARBA" id="ARBA00022737"/>
    </source>
</evidence>
<evidence type="ECO:0000256" key="1">
    <source>
        <dbReference type="ARBA" id="ARBA00004184"/>
    </source>
</evidence>
<feature type="region of interest" description="Disordered" evidence="14">
    <location>
        <begin position="51"/>
        <end position="85"/>
    </location>
</feature>
<keyword evidence="12" id="KW-0009">Actin-binding</keyword>
<dbReference type="Pfam" id="PF23012">
    <property type="entry name" value="Syntrophin_4th"/>
    <property type="match status" value="1"/>
</dbReference>
<dbReference type="KEGG" id="lak:106173166"/>
<evidence type="ECO:0000256" key="9">
    <source>
        <dbReference type="ARBA" id="ARBA00022860"/>
    </source>
</evidence>
<evidence type="ECO:0000256" key="5">
    <source>
        <dbReference type="ARBA" id="ARBA00022490"/>
    </source>
</evidence>
<dbReference type="GO" id="GO:0003779">
    <property type="term" value="F:actin binding"/>
    <property type="evidence" value="ECO:0007669"/>
    <property type="project" value="UniProtKB-KW"/>
</dbReference>
<dbReference type="GeneID" id="106173166"/>
<feature type="domain" description="PH" evidence="15">
    <location>
        <begin position="298"/>
        <end position="410"/>
    </location>
</feature>
<evidence type="ECO:0000256" key="4">
    <source>
        <dbReference type="ARBA" id="ARBA00010798"/>
    </source>
</evidence>
<keyword evidence="7" id="KW-0677">Repeat</keyword>
<sequence>MTGVWGRGKMASGAGRSGLLEVYIRQQWCKVLVTLNEDSLILSLDENTENAGLSNGTNDSSASKKGQAASAANSVNTSPPDQLPESIAGQKRFVRIVKEEQNGLGISIKGGKENKMPILISKIFKGLAADKTEALYVGDAILSVNAEDLREATHDEAVRSLKRAGKVVELEVKYLREVTPYFRKATGLNDLGWGQHTNIGAGDTSPIKENHPQSPWKEKKTIPLKMCYLCRNLTMPDADNRTLEMHSPDGKSSCIIRAEDASSADSWYNAIHTNAALLTIQTIAEVNKLLSTGPNVQQVKHMGWLAEQVHNEQGNPTWKPVFMAVTATDFLLFDTAPWSKEEWATPAQTHPLICTRLVHSGKQISPLGGNAILTFGTRTGSKQGVEAHMFRVESQRDLSQWSRTVVQGAHAAAAHVKEVNVAVVWQRQECKLNMHYDSGFMLYSANTENDSNKPNLLWHQPFEKLRMSADDGHRLLWLDFGDGGEQELDLQSCPKPLVFILHTFLSSKVSRLGLVA</sequence>
<comment type="similarity">
    <text evidence="4">Belongs to the syntrophin family.</text>
</comment>
<evidence type="ECO:0000259" key="15">
    <source>
        <dbReference type="PROSITE" id="PS50003"/>
    </source>
</evidence>
<dbReference type="InterPro" id="IPR041428">
    <property type="entry name" value="PHsplit_syntrophin"/>
</dbReference>
<evidence type="ECO:0000313" key="17">
    <source>
        <dbReference type="Proteomes" id="UP000085678"/>
    </source>
</evidence>
<dbReference type="Pfam" id="PF00169">
    <property type="entry name" value="PH"/>
    <property type="match status" value="1"/>
</dbReference>
<evidence type="ECO:0000256" key="8">
    <source>
        <dbReference type="ARBA" id="ARBA00022837"/>
    </source>
</evidence>
<evidence type="ECO:0000256" key="14">
    <source>
        <dbReference type="SAM" id="MobiDB-lite"/>
    </source>
</evidence>
<dbReference type="GO" id="GO:0016010">
    <property type="term" value="C:dystrophin-associated glycoprotein complex"/>
    <property type="evidence" value="ECO:0007669"/>
    <property type="project" value="TreeGrafter"/>
</dbReference>
<dbReference type="SUPFAM" id="SSF50156">
    <property type="entry name" value="PDZ domain-like"/>
    <property type="match status" value="1"/>
</dbReference>
<dbReference type="RefSeq" id="XP_013409656.1">
    <property type="nucleotide sequence ID" value="XM_013554202.1"/>
</dbReference>
<dbReference type="InterPro" id="IPR055108">
    <property type="entry name" value="Syntrophin_4th"/>
</dbReference>
<name>A0A1S3JHN7_LINAN</name>
<evidence type="ECO:0000259" key="16">
    <source>
        <dbReference type="PROSITE" id="PS50106"/>
    </source>
</evidence>
<dbReference type="OMA" id="NPQVRKM"/>
<gene>
    <name evidence="18" type="primary">LOC106173166</name>
</gene>
<dbReference type="AlphaFoldDB" id="A0A1S3JHN7"/>
<dbReference type="InterPro" id="IPR001849">
    <property type="entry name" value="PH_domain"/>
</dbReference>
<accession>A0A1S3JHN7</accession>
<feature type="domain" description="PDZ" evidence="16">
    <location>
        <begin position="93"/>
        <end position="176"/>
    </location>
</feature>
<dbReference type="PROSITE" id="PS50003">
    <property type="entry name" value="PH_DOMAIN"/>
    <property type="match status" value="1"/>
</dbReference>
<dbReference type="SUPFAM" id="SSF50729">
    <property type="entry name" value="PH domain-like"/>
    <property type="match status" value="1"/>
</dbReference>
<dbReference type="GO" id="GO:0005516">
    <property type="term" value="F:calmodulin binding"/>
    <property type="evidence" value="ECO:0007669"/>
    <property type="project" value="UniProtKB-KW"/>
</dbReference>
<keyword evidence="8" id="KW-0106">Calcium</keyword>
<evidence type="ECO:0000313" key="18">
    <source>
        <dbReference type="RefSeq" id="XP_013409656.1"/>
    </source>
</evidence>
<dbReference type="GO" id="GO:0005856">
    <property type="term" value="C:cytoskeleton"/>
    <property type="evidence" value="ECO:0007669"/>
    <property type="project" value="UniProtKB-SubCell"/>
</dbReference>
<evidence type="ECO:0000256" key="3">
    <source>
        <dbReference type="ARBA" id="ARBA00004282"/>
    </source>
</evidence>
<evidence type="ECO:0000256" key="12">
    <source>
        <dbReference type="ARBA" id="ARBA00023203"/>
    </source>
</evidence>
<dbReference type="InterPro" id="IPR011993">
    <property type="entry name" value="PH-like_dom_sf"/>
</dbReference>
<keyword evidence="13" id="KW-0206">Cytoskeleton</keyword>
<feature type="compositionally biased region" description="Low complexity" evidence="14">
    <location>
        <begin position="60"/>
        <end position="74"/>
    </location>
</feature>
<dbReference type="FunCoup" id="A0A1S3JHN7">
    <property type="interactions" value="69"/>
</dbReference>
<evidence type="ECO:0000256" key="2">
    <source>
        <dbReference type="ARBA" id="ARBA00004245"/>
    </source>
</evidence>
<dbReference type="PANTHER" id="PTHR10554">
    <property type="entry name" value="SYNTROPHIN"/>
    <property type="match status" value="1"/>
</dbReference>
<dbReference type="CDD" id="cd01258">
    <property type="entry name" value="PHsplit_syntrophin"/>
    <property type="match status" value="1"/>
</dbReference>
<dbReference type="SMART" id="SM00228">
    <property type="entry name" value="PDZ"/>
    <property type="match status" value="1"/>
</dbReference>
<dbReference type="STRING" id="7574.A0A1S3JHN7"/>
<dbReference type="PANTHER" id="PTHR10554:SF12">
    <property type="entry name" value="IP02644P"/>
    <property type="match status" value="1"/>
</dbReference>
<protein>
    <submittedName>
        <fullName evidence="18">Beta-1-syntrophin</fullName>
    </submittedName>
</protein>
<keyword evidence="17" id="KW-1185">Reference proteome</keyword>
<dbReference type="OrthoDB" id="409749at2759"/>
<dbReference type="GO" id="GO:0012505">
    <property type="term" value="C:endomembrane system"/>
    <property type="evidence" value="ECO:0007669"/>
    <property type="project" value="UniProtKB-SubCell"/>
</dbReference>
<dbReference type="FunFam" id="2.30.42.10:FF:000052">
    <property type="entry name" value="Syntrophin beta 1"/>
    <property type="match status" value="1"/>
</dbReference>
<keyword evidence="9" id="KW-0112">Calmodulin-binding</keyword>
<reference evidence="18" key="1">
    <citation type="submission" date="2025-08" db="UniProtKB">
        <authorList>
            <consortium name="RefSeq"/>
        </authorList>
    </citation>
    <scope>IDENTIFICATION</scope>
    <source>
        <tissue evidence="18">Gonads</tissue>
    </source>
</reference>
<organism evidence="17 18">
    <name type="scientific">Lingula anatina</name>
    <name type="common">Brachiopod</name>
    <name type="synonym">Lingula unguis</name>
    <dbReference type="NCBI Taxonomy" id="7574"/>
    <lineage>
        <taxon>Eukaryota</taxon>
        <taxon>Metazoa</taxon>
        <taxon>Spiralia</taxon>
        <taxon>Lophotrochozoa</taxon>
        <taxon>Brachiopoda</taxon>
        <taxon>Linguliformea</taxon>
        <taxon>Lingulata</taxon>
        <taxon>Lingulida</taxon>
        <taxon>Linguloidea</taxon>
        <taxon>Lingulidae</taxon>
        <taxon>Lingula</taxon>
    </lineage>
</organism>
<dbReference type="InterPro" id="IPR001478">
    <property type="entry name" value="PDZ"/>
</dbReference>
<dbReference type="Proteomes" id="UP000085678">
    <property type="component" value="Unplaced"/>
</dbReference>
<dbReference type="Gene3D" id="2.30.42.10">
    <property type="match status" value="1"/>
</dbReference>